<protein>
    <submittedName>
        <fullName evidence="1">Uncharacterized protein</fullName>
    </submittedName>
</protein>
<dbReference type="EMBL" id="AP015035">
    <property type="protein sequence ID" value="BAT78541.1"/>
    <property type="molecule type" value="Genomic_DNA"/>
</dbReference>
<evidence type="ECO:0000313" key="2">
    <source>
        <dbReference type="Proteomes" id="UP000291084"/>
    </source>
</evidence>
<dbReference type="AlphaFoldDB" id="A0A0S3RDG3"/>
<feature type="non-terminal residue" evidence="1">
    <location>
        <position position="1"/>
    </location>
</feature>
<organism evidence="1 2">
    <name type="scientific">Vigna angularis var. angularis</name>
    <dbReference type="NCBI Taxonomy" id="157739"/>
    <lineage>
        <taxon>Eukaryota</taxon>
        <taxon>Viridiplantae</taxon>
        <taxon>Streptophyta</taxon>
        <taxon>Embryophyta</taxon>
        <taxon>Tracheophyta</taxon>
        <taxon>Spermatophyta</taxon>
        <taxon>Magnoliopsida</taxon>
        <taxon>eudicotyledons</taxon>
        <taxon>Gunneridae</taxon>
        <taxon>Pentapetalae</taxon>
        <taxon>rosids</taxon>
        <taxon>fabids</taxon>
        <taxon>Fabales</taxon>
        <taxon>Fabaceae</taxon>
        <taxon>Papilionoideae</taxon>
        <taxon>50 kb inversion clade</taxon>
        <taxon>NPAAA clade</taxon>
        <taxon>indigoferoid/millettioid clade</taxon>
        <taxon>Phaseoleae</taxon>
        <taxon>Vigna</taxon>
    </lineage>
</organism>
<dbReference type="Proteomes" id="UP000291084">
    <property type="component" value="Chromosome 2"/>
</dbReference>
<sequence>HIRVNAHTYTIMGKTNIFKHALHSPVTQISRTYLTTSKHSTLTTIFHKHSSSHTTLFTSINIHQNLLQIQYPIIHNSEHKKPALSLTVKL</sequence>
<gene>
    <name evidence="1" type="primary">Vigan.02G123000</name>
    <name evidence="1" type="ORF">VIGAN_02123000</name>
</gene>
<reference evidence="1 2" key="1">
    <citation type="journal article" date="2015" name="Sci. Rep.">
        <title>The power of single molecule real-time sequencing technology in the de novo assembly of a eukaryotic genome.</title>
        <authorList>
            <person name="Sakai H."/>
            <person name="Naito K."/>
            <person name="Ogiso-Tanaka E."/>
            <person name="Takahashi Y."/>
            <person name="Iseki K."/>
            <person name="Muto C."/>
            <person name="Satou K."/>
            <person name="Teruya K."/>
            <person name="Shiroma A."/>
            <person name="Shimoji M."/>
            <person name="Hirano T."/>
            <person name="Itoh T."/>
            <person name="Kaga A."/>
            <person name="Tomooka N."/>
        </authorList>
    </citation>
    <scope>NUCLEOTIDE SEQUENCE [LARGE SCALE GENOMIC DNA]</scope>
    <source>
        <strain evidence="2">cv. Shumari</strain>
    </source>
</reference>
<evidence type="ECO:0000313" key="1">
    <source>
        <dbReference type="EMBL" id="BAT78541.1"/>
    </source>
</evidence>
<proteinExistence type="predicted"/>
<name>A0A0S3RDG3_PHAAN</name>
<keyword evidence="2" id="KW-1185">Reference proteome</keyword>
<accession>A0A0S3RDG3</accession>